<feature type="signal peptide" evidence="1">
    <location>
        <begin position="1"/>
        <end position="25"/>
    </location>
</feature>
<name>A0A0P1EQI9_9RHOB</name>
<gene>
    <name evidence="2" type="ORF">SHM7688_01603</name>
</gene>
<reference evidence="2 3" key="1">
    <citation type="submission" date="2015-09" db="EMBL/GenBank/DDBJ databases">
        <authorList>
            <consortium name="Swine Surveillance"/>
        </authorList>
    </citation>
    <scope>NUCLEOTIDE SEQUENCE [LARGE SCALE GENOMIC DNA]</scope>
    <source>
        <strain evidence="2 3">CECT 7688</strain>
    </source>
</reference>
<dbReference type="RefSeq" id="WP_058239394.1">
    <property type="nucleotide sequence ID" value="NZ_CYPW01000015.1"/>
</dbReference>
<dbReference type="EMBL" id="CYPW01000015">
    <property type="protein sequence ID" value="CUH52163.1"/>
    <property type="molecule type" value="Genomic_DNA"/>
</dbReference>
<dbReference type="AlphaFoldDB" id="A0A0P1EQI9"/>
<evidence type="ECO:0000313" key="3">
    <source>
        <dbReference type="Proteomes" id="UP000054823"/>
    </source>
</evidence>
<protein>
    <submittedName>
        <fullName evidence="2">Uncharacterized protein</fullName>
    </submittedName>
</protein>
<accession>A0A0P1EQI9</accession>
<proteinExistence type="predicted"/>
<dbReference type="Proteomes" id="UP000054823">
    <property type="component" value="Unassembled WGS sequence"/>
</dbReference>
<evidence type="ECO:0000256" key="1">
    <source>
        <dbReference type="SAM" id="SignalP"/>
    </source>
</evidence>
<sequence>MRTLKTSTICMILALTGSVGHFAHAEQKTDAKQSFLRKAFTEDKGLLAGLGTLIHPPQKDAQEVSQLPSTDTANRRSIRDVIRFDIENGSVYGLFTGTGTSEANSVARASGSSAVVGFGVERPIEDGVALNFEVFQNTDTSESRGSLLENTKAALRLRLKF</sequence>
<keyword evidence="1" id="KW-0732">Signal</keyword>
<evidence type="ECO:0000313" key="2">
    <source>
        <dbReference type="EMBL" id="CUH52163.1"/>
    </source>
</evidence>
<feature type="chain" id="PRO_5006061789" evidence="1">
    <location>
        <begin position="26"/>
        <end position="161"/>
    </location>
</feature>
<keyword evidence="3" id="KW-1185">Reference proteome</keyword>
<organism evidence="2 3">
    <name type="scientific">Shimia marina</name>
    <dbReference type="NCBI Taxonomy" id="321267"/>
    <lineage>
        <taxon>Bacteria</taxon>
        <taxon>Pseudomonadati</taxon>
        <taxon>Pseudomonadota</taxon>
        <taxon>Alphaproteobacteria</taxon>
        <taxon>Rhodobacterales</taxon>
        <taxon>Roseobacteraceae</taxon>
    </lineage>
</organism>
<dbReference type="STRING" id="321267.SHM7688_01603"/>